<name>A0A8J8YDB9_MAIZE</name>
<dbReference type="AlphaFoldDB" id="A0A8J8YDB9"/>
<accession>A0A8J8YDB9</accession>
<keyword evidence="1" id="KW-0472">Membrane</keyword>
<sequence length="98" mass="11157">MIIDTTGRMCLLAVLLDLSWQCYVTCISFLLHTMIKVVDRMHTSICWKNFKRQIQTTHKTNSPQVIIALACPSSSITGHQETIWNLEPCNMPPALLLK</sequence>
<organism evidence="2">
    <name type="scientific">Zea mays</name>
    <name type="common">Maize</name>
    <dbReference type="NCBI Taxonomy" id="4577"/>
    <lineage>
        <taxon>Eukaryota</taxon>
        <taxon>Viridiplantae</taxon>
        <taxon>Streptophyta</taxon>
        <taxon>Embryophyta</taxon>
        <taxon>Tracheophyta</taxon>
        <taxon>Spermatophyta</taxon>
        <taxon>Magnoliopsida</taxon>
        <taxon>Liliopsida</taxon>
        <taxon>Poales</taxon>
        <taxon>Poaceae</taxon>
        <taxon>PACMAD clade</taxon>
        <taxon>Panicoideae</taxon>
        <taxon>Andropogonodae</taxon>
        <taxon>Andropogoneae</taxon>
        <taxon>Tripsacinae</taxon>
        <taxon>Zea</taxon>
    </lineage>
</organism>
<dbReference type="EMBL" id="NCVQ01000009">
    <property type="protein sequence ID" value="PWZ08332.1"/>
    <property type="molecule type" value="Genomic_DNA"/>
</dbReference>
<reference evidence="2" key="1">
    <citation type="journal article" date="2018" name="Nat. Genet.">
        <title>Extensive intraspecific gene order and gene structural variations between Mo17 and other maize genomes.</title>
        <authorList>
            <person name="Sun S."/>
            <person name="Zhou Y."/>
            <person name="Chen J."/>
            <person name="Shi J."/>
            <person name="Zhao H."/>
            <person name="Zhao H."/>
            <person name="Song W."/>
            <person name="Zhang M."/>
            <person name="Cui Y."/>
            <person name="Dong X."/>
            <person name="Liu H."/>
            <person name="Ma X."/>
            <person name="Jiao Y."/>
            <person name="Wang B."/>
            <person name="Wei X."/>
            <person name="Stein J.C."/>
            <person name="Glaubitz J.C."/>
            <person name="Lu F."/>
            <person name="Yu G."/>
            <person name="Liang C."/>
            <person name="Fengler K."/>
            <person name="Li B."/>
            <person name="Rafalski A."/>
            <person name="Schnable P.S."/>
            <person name="Ware D.H."/>
            <person name="Buckler E.S."/>
            <person name="Lai J."/>
        </authorList>
    </citation>
    <scope>NUCLEOTIDE SEQUENCE [LARGE SCALE GENOMIC DNA]</scope>
    <source>
        <tissue evidence="2">Seedling</tissue>
    </source>
</reference>
<proteinExistence type="predicted"/>
<feature type="transmembrane region" description="Helical" evidence="1">
    <location>
        <begin position="12"/>
        <end position="31"/>
    </location>
</feature>
<gene>
    <name evidence="2" type="ORF">Zm00014a_040185</name>
</gene>
<evidence type="ECO:0000313" key="2">
    <source>
        <dbReference type="EMBL" id="PWZ08332.1"/>
    </source>
</evidence>
<keyword evidence="1" id="KW-0812">Transmembrane</keyword>
<evidence type="ECO:0000256" key="1">
    <source>
        <dbReference type="SAM" id="Phobius"/>
    </source>
</evidence>
<keyword evidence="1" id="KW-1133">Transmembrane helix</keyword>
<comment type="caution">
    <text evidence="2">The sequence shown here is derived from an EMBL/GenBank/DDBJ whole genome shotgun (WGS) entry which is preliminary data.</text>
</comment>
<dbReference type="Proteomes" id="UP000251960">
    <property type="component" value="Chromosome 8"/>
</dbReference>
<protein>
    <submittedName>
        <fullName evidence="2">Uncharacterized protein</fullName>
    </submittedName>
</protein>